<evidence type="ECO:0000313" key="3">
    <source>
        <dbReference type="EMBL" id="PKG25959.1"/>
    </source>
</evidence>
<protein>
    <recommendedName>
        <fullName evidence="5">DUF4129 domain-containing protein</fullName>
    </recommendedName>
</protein>
<organism evidence="3 4">
    <name type="scientific">Cytobacillus horneckiae</name>
    <dbReference type="NCBI Taxonomy" id="549687"/>
    <lineage>
        <taxon>Bacteria</taxon>
        <taxon>Bacillati</taxon>
        <taxon>Bacillota</taxon>
        <taxon>Bacilli</taxon>
        <taxon>Bacillales</taxon>
        <taxon>Bacillaceae</taxon>
        <taxon>Cytobacillus</taxon>
    </lineage>
</organism>
<keyword evidence="1" id="KW-0175">Coiled coil</keyword>
<keyword evidence="2" id="KW-0812">Transmembrane</keyword>
<keyword evidence="4" id="KW-1185">Reference proteome</keyword>
<keyword evidence="2" id="KW-0472">Membrane</keyword>
<feature type="transmembrane region" description="Helical" evidence="2">
    <location>
        <begin position="167"/>
        <end position="188"/>
    </location>
</feature>
<feature type="transmembrane region" description="Helical" evidence="2">
    <location>
        <begin position="256"/>
        <end position="275"/>
    </location>
</feature>
<dbReference type="RefSeq" id="WP_066196738.1">
    <property type="nucleotide sequence ID" value="NZ_JAFDQP010000013.1"/>
</dbReference>
<comment type="caution">
    <text evidence="3">The sequence shown here is derived from an EMBL/GenBank/DDBJ whole genome shotgun (WGS) entry which is preliminary data.</text>
</comment>
<feature type="transmembrane region" description="Helical" evidence="2">
    <location>
        <begin position="194"/>
        <end position="218"/>
    </location>
</feature>
<feature type="transmembrane region" description="Helical" evidence="2">
    <location>
        <begin position="58"/>
        <end position="73"/>
    </location>
</feature>
<name>A0A2N0Z8Y1_9BACI</name>
<feature type="transmembrane region" description="Helical" evidence="2">
    <location>
        <begin position="131"/>
        <end position="155"/>
    </location>
</feature>
<accession>A0A2N0Z8Y1</accession>
<evidence type="ECO:0000256" key="2">
    <source>
        <dbReference type="SAM" id="Phobius"/>
    </source>
</evidence>
<gene>
    <name evidence="3" type="ORF">CWS20_26665</name>
</gene>
<feature type="transmembrane region" description="Helical" evidence="2">
    <location>
        <begin position="7"/>
        <end position="27"/>
    </location>
</feature>
<evidence type="ECO:0008006" key="5">
    <source>
        <dbReference type="Google" id="ProtNLM"/>
    </source>
</evidence>
<dbReference type="AlphaFoldDB" id="A0A2N0Z8Y1"/>
<dbReference type="EMBL" id="PISD01000084">
    <property type="protein sequence ID" value="PKG25959.1"/>
    <property type="molecule type" value="Genomic_DNA"/>
</dbReference>
<evidence type="ECO:0000313" key="4">
    <source>
        <dbReference type="Proteomes" id="UP000233343"/>
    </source>
</evidence>
<feature type="coiled-coil region" evidence="1">
    <location>
        <begin position="376"/>
        <end position="403"/>
    </location>
</feature>
<feature type="transmembrane region" description="Helical" evidence="2">
    <location>
        <begin position="33"/>
        <end position="51"/>
    </location>
</feature>
<proteinExistence type="predicted"/>
<keyword evidence="2" id="KW-1133">Transmembrane helix</keyword>
<evidence type="ECO:0000256" key="1">
    <source>
        <dbReference type="SAM" id="Coils"/>
    </source>
</evidence>
<dbReference type="Proteomes" id="UP000233343">
    <property type="component" value="Unassembled WGS sequence"/>
</dbReference>
<reference evidence="3 4" key="1">
    <citation type="journal article" date="2010" name="Int. J. Syst. Evol. Microbiol.">
        <title>Bacillus horneckiae sp. nov., isolated from a spacecraft-assembly clean room.</title>
        <authorList>
            <person name="Vaishampayan P."/>
            <person name="Probst A."/>
            <person name="Krishnamurthi S."/>
            <person name="Ghosh S."/>
            <person name="Osman S."/>
            <person name="McDowall A."/>
            <person name="Ruckmani A."/>
            <person name="Mayilraj S."/>
            <person name="Venkateswaran K."/>
        </authorList>
    </citation>
    <scope>NUCLEOTIDE SEQUENCE [LARGE SCALE GENOMIC DNA]</scope>
    <source>
        <strain evidence="4">1PO1SC</strain>
    </source>
</reference>
<feature type="transmembrane region" description="Helical" evidence="2">
    <location>
        <begin position="107"/>
        <end position="125"/>
    </location>
</feature>
<sequence>MIYRSWNVFYFVMIEIIFGGLLILPLYPQQLFHYFFIAGSGCLVFIYLITVFNEKGKILYLIMIVPLILLYSTVLQPSFTFLLVIVVLVFWRGLIHFKEFEKDASGLWLFFTVLLGVGLLIFPYAKHVNEVLYIVSFLIVQCLFILVGGFLGRWILANTEKGEKKKFLYYFSIIISGLISIGIAITLTLNLLKWIFFTFLEMAVSTLAFIVSPVFSIFEDMELKVPGQPVDLNSADEGDKQQYEEMPVQADVIDPTAVFTVLTIAGLFVFVYFLYKRNRENKYSISTDESSYQTNSQTVVADRFSLFSQSRKMPVQTIRKEIYLFERYAEKLHLGRGSHETLSEWLKRLGLKAPAGLYEAYDCVRYGEMIIGKEEEAAFLQDIKRLRHNIKELSQKNKKERKSKGESDR</sequence>